<dbReference type="InterPro" id="IPR036314">
    <property type="entry name" value="SOD_C_sf"/>
</dbReference>
<evidence type="ECO:0000259" key="3">
    <source>
        <dbReference type="Pfam" id="PF02777"/>
    </source>
</evidence>
<proteinExistence type="predicted"/>
<dbReference type="EMBL" id="JBAHYK010000020">
    <property type="protein sequence ID" value="KAL0580894.1"/>
    <property type="molecule type" value="Genomic_DNA"/>
</dbReference>
<name>A0ABR3FZD1_9AGAR</name>
<comment type="function">
    <text evidence="1">Component of the mitochondrial ribosome (mitoribosome), a dedicated translation machinery responsible for the synthesis of mitochondrial genome-encoded proteins, including at least some of the essential transmembrane subunits of the mitochondrial respiratory chain. The mitoribosomes are attached to the mitochondrial inner membrane and translation products are cotranslationally integrated into the membrane.</text>
</comment>
<comment type="caution">
    <text evidence="4">The sequence shown here is derived from an EMBL/GenBank/DDBJ whole genome shotgun (WGS) entry which is preliminary data.</text>
</comment>
<feature type="region of interest" description="Disordered" evidence="2">
    <location>
        <begin position="207"/>
        <end position="268"/>
    </location>
</feature>
<keyword evidence="5" id="KW-1185">Reference proteome</keyword>
<gene>
    <name evidence="4" type="ORF">V5O48_001087</name>
</gene>
<dbReference type="SUPFAM" id="SSF46609">
    <property type="entry name" value="Fe,Mn superoxide dismutase (SOD), N-terminal domain"/>
    <property type="match status" value="1"/>
</dbReference>
<evidence type="ECO:0000313" key="4">
    <source>
        <dbReference type="EMBL" id="KAL0580894.1"/>
    </source>
</evidence>
<feature type="domain" description="Manganese/iron superoxide dismutase C-terminal" evidence="3">
    <location>
        <begin position="129"/>
        <end position="177"/>
    </location>
</feature>
<dbReference type="InterPro" id="IPR019832">
    <property type="entry name" value="Mn/Fe_SOD_C"/>
</dbReference>
<dbReference type="PANTHER" id="PTHR43595:SF2">
    <property type="entry name" value="SMALL RIBOSOMAL SUBUNIT PROTEIN MS42"/>
    <property type="match status" value="1"/>
</dbReference>
<dbReference type="InterPro" id="IPR036324">
    <property type="entry name" value="Mn/Fe_SOD_N_sf"/>
</dbReference>
<dbReference type="Gene3D" id="3.55.40.20">
    <property type="entry name" value="Iron/manganese superoxide dismutase, C-terminal domain"/>
    <property type="match status" value="1"/>
</dbReference>
<evidence type="ECO:0000313" key="5">
    <source>
        <dbReference type="Proteomes" id="UP001465976"/>
    </source>
</evidence>
<feature type="compositionally biased region" description="Low complexity" evidence="2">
    <location>
        <begin position="224"/>
        <end position="253"/>
    </location>
</feature>
<dbReference type="PANTHER" id="PTHR43595">
    <property type="entry name" value="37S RIBOSOMAL PROTEIN S26, MITOCHONDRIAL"/>
    <property type="match status" value="1"/>
</dbReference>
<sequence>MYRIGSCISRLRTCPRTTPSTWHLRRLHTPKQLKYRIEEGLGEFLPPPALQVVGVEYQQGLLDRLNEEVRGTELEGMSIVDTIVKTSVERNNVLAFNYASLALNNHFFLEHLRPIPNDAGDHQHQISLRLQEEIRRQHGSLAQLKSTFSAAALGMFTNGWVWLVTDAHGNIAVLPTFGPGTLLVRSRTYMAPTHNSELDVDMLQSVRGKPLTPDDPYAEEAGESSSPSSSNPTSRQSPPGVSPSSPASGVSGPNTGLPPNSPQSRSIHTTLARRQEDTLQAGIYGNDPSNPRRGLNRSDLYLLGQQVYPLFCVSVNEHAWMSAGYGVWGKEEWLKKFWSVLDWSKVSFNYDWYTTTEAKQEAMDKD</sequence>
<organism evidence="4 5">
    <name type="scientific">Marasmius crinis-equi</name>
    <dbReference type="NCBI Taxonomy" id="585013"/>
    <lineage>
        <taxon>Eukaryota</taxon>
        <taxon>Fungi</taxon>
        <taxon>Dikarya</taxon>
        <taxon>Basidiomycota</taxon>
        <taxon>Agaricomycotina</taxon>
        <taxon>Agaricomycetes</taxon>
        <taxon>Agaricomycetidae</taxon>
        <taxon>Agaricales</taxon>
        <taxon>Marasmiineae</taxon>
        <taxon>Marasmiaceae</taxon>
        <taxon>Marasmius</taxon>
    </lineage>
</organism>
<accession>A0ABR3FZD1</accession>
<dbReference type="Pfam" id="PF02777">
    <property type="entry name" value="Sod_Fe_C"/>
    <property type="match status" value="1"/>
</dbReference>
<evidence type="ECO:0000256" key="1">
    <source>
        <dbReference type="ARBA" id="ARBA00037226"/>
    </source>
</evidence>
<dbReference type="SUPFAM" id="SSF54719">
    <property type="entry name" value="Fe,Mn superoxide dismutase (SOD), C-terminal domain"/>
    <property type="match status" value="1"/>
</dbReference>
<evidence type="ECO:0000256" key="2">
    <source>
        <dbReference type="SAM" id="MobiDB-lite"/>
    </source>
</evidence>
<reference evidence="4 5" key="1">
    <citation type="submission" date="2024-02" db="EMBL/GenBank/DDBJ databases">
        <title>A draft genome for the cacao thread blight pathogen Marasmius crinis-equi.</title>
        <authorList>
            <person name="Cohen S.P."/>
            <person name="Baruah I.K."/>
            <person name="Amoako-Attah I."/>
            <person name="Bukari Y."/>
            <person name="Meinhardt L.W."/>
            <person name="Bailey B.A."/>
        </authorList>
    </citation>
    <scope>NUCLEOTIDE SEQUENCE [LARGE SCALE GENOMIC DNA]</scope>
    <source>
        <strain evidence="4 5">GH-76</strain>
    </source>
</reference>
<protein>
    <recommendedName>
        <fullName evidence="3">Manganese/iron superoxide dismutase C-terminal domain-containing protein</fullName>
    </recommendedName>
</protein>
<dbReference type="Proteomes" id="UP001465976">
    <property type="component" value="Unassembled WGS sequence"/>
</dbReference>